<dbReference type="AlphaFoldDB" id="A0A942Z7B9"/>
<feature type="transmembrane region" description="Helical" evidence="1">
    <location>
        <begin position="254"/>
        <end position="272"/>
    </location>
</feature>
<proteinExistence type="predicted"/>
<dbReference type="Proteomes" id="UP000724672">
    <property type="component" value="Unassembled WGS sequence"/>
</dbReference>
<keyword evidence="4" id="KW-1185">Reference proteome</keyword>
<dbReference type="NCBIfam" id="NF040863">
    <property type="entry name" value="HgcA_corrinoid"/>
    <property type="match status" value="1"/>
</dbReference>
<dbReference type="InterPro" id="IPR016041">
    <property type="entry name" value="Ac-CoA_synth_d_su_TIM-brl"/>
</dbReference>
<sequence>MIEGYISTPIGDIKKIKTYLSKKDILQDIHTRIKIKRDDFRIETGVYAIGDPDKTSPVLITANYKLTFDKLRKELQNLNLWILVIDTKGINVWCAAGKGTFGTEEIINKVVQTKLVEIVAHKNLMLPQLGAPGVSAHTIKKYTGFKVIYGPVRAEDIPEFLATGYKATEEMRKVEFNLYDRLVLTPLELIISLRYFIMIPILLFILNLISGQDLGIEKVLNLTILESIPYLGAFIIGTLVVPLLLPIIPFRSFSLKGVVIGIIWSMVTAYIRNMLMLDFQWIILIANGLILTSIITVLSLNFTGSSTYTSFSGVMKETVWTYPFVILASLIGVMSMIVGKIGDRLL</sequence>
<evidence type="ECO:0000256" key="1">
    <source>
        <dbReference type="SAM" id="Phobius"/>
    </source>
</evidence>
<dbReference type="Gene3D" id="3.40.50.11600">
    <property type="match status" value="1"/>
</dbReference>
<name>A0A942Z7B9_9FIRM</name>
<keyword evidence="1" id="KW-1133">Transmembrane helix</keyword>
<evidence type="ECO:0000313" key="3">
    <source>
        <dbReference type="EMBL" id="MBS4538522.1"/>
    </source>
</evidence>
<keyword evidence="1" id="KW-0472">Membrane</keyword>
<reference evidence="3" key="1">
    <citation type="submission" date="2019-12" db="EMBL/GenBank/DDBJ databases">
        <title>Clostridiaceae gen. nov. sp. nov., isolated from sediment in Xinjiang, China.</title>
        <authorList>
            <person name="Zhang R."/>
        </authorList>
    </citation>
    <scope>NUCLEOTIDE SEQUENCE</scope>
    <source>
        <strain evidence="3">D2Q-11</strain>
    </source>
</reference>
<feature type="transmembrane region" description="Helical" evidence="1">
    <location>
        <begin position="189"/>
        <end position="209"/>
    </location>
</feature>
<gene>
    <name evidence="3" type="ORF">GOQ27_08605</name>
</gene>
<accession>A0A942Z7B9</accession>
<evidence type="ECO:0000259" key="2">
    <source>
        <dbReference type="Pfam" id="PF03599"/>
    </source>
</evidence>
<protein>
    <submittedName>
        <fullName evidence="3">Acetyl-CoA synthase subunit gamma</fullName>
    </submittedName>
</protein>
<dbReference type="EMBL" id="WSFT01000036">
    <property type="protein sequence ID" value="MBS4538522.1"/>
    <property type="molecule type" value="Genomic_DNA"/>
</dbReference>
<feature type="transmembrane region" description="Helical" evidence="1">
    <location>
        <begin position="279"/>
        <end position="300"/>
    </location>
</feature>
<feature type="transmembrane region" description="Helical" evidence="1">
    <location>
        <begin position="320"/>
        <end position="339"/>
    </location>
</feature>
<organism evidence="3 4">
    <name type="scientific">Anaeromonas frigoriresistens</name>
    <dbReference type="NCBI Taxonomy" id="2683708"/>
    <lineage>
        <taxon>Bacteria</taxon>
        <taxon>Bacillati</taxon>
        <taxon>Bacillota</taxon>
        <taxon>Tissierellia</taxon>
        <taxon>Tissierellales</taxon>
        <taxon>Thermohalobacteraceae</taxon>
        <taxon>Anaeromonas</taxon>
    </lineage>
</organism>
<dbReference type="Pfam" id="PF03599">
    <property type="entry name" value="CdhD"/>
    <property type="match status" value="1"/>
</dbReference>
<keyword evidence="1" id="KW-0812">Transmembrane</keyword>
<feature type="transmembrane region" description="Helical" evidence="1">
    <location>
        <begin position="230"/>
        <end position="248"/>
    </location>
</feature>
<comment type="caution">
    <text evidence="3">The sequence shown here is derived from an EMBL/GenBank/DDBJ whole genome shotgun (WGS) entry which is preliminary data.</text>
</comment>
<evidence type="ECO:0000313" key="4">
    <source>
        <dbReference type="Proteomes" id="UP000724672"/>
    </source>
</evidence>
<feature type="domain" description="CO dehydrogenase/acetyl-CoA synthase delta subunit TIM barrel" evidence="2">
    <location>
        <begin position="38"/>
        <end position="160"/>
    </location>
</feature>